<dbReference type="InterPro" id="IPR000742">
    <property type="entry name" value="EGF"/>
</dbReference>
<feature type="domain" description="EGF-like" evidence="2">
    <location>
        <begin position="212"/>
        <end position="250"/>
    </location>
</feature>
<dbReference type="OrthoDB" id="19138at2759"/>
<dbReference type="HOGENOM" id="CLU_664386_0_0_1"/>
<feature type="domain" description="EGF-like" evidence="2">
    <location>
        <begin position="172"/>
        <end position="211"/>
    </location>
</feature>
<dbReference type="EMBL" id="AMQN01000602">
    <property type="status" value="NOT_ANNOTATED_CDS"/>
    <property type="molecule type" value="Genomic_DNA"/>
</dbReference>
<dbReference type="InterPro" id="IPR009030">
    <property type="entry name" value="Growth_fac_rcpt_cys_sf"/>
</dbReference>
<evidence type="ECO:0000313" key="4">
    <source>
        <dbReference type="EnsemblMetazoa" id="CapteP227791"/>
    </source>
</evidence>
<dbReference type="Proteomes" id="UP000014760">
    <property type="component" value="Unassembled WGS sequence"/>
</dbReference>
<accession>R7VCU1</accession>
<protein>
    <recommendedName>
        <fullName evidence="2">EGF-like domain-containing protein</fullName>
    </recommendedName>
</protein>
<proteinExistence type="predicted"/>
<feature type="domain" description="EGF-like" evidence="2">
    <location>
        <begin position="93"/>
        <end position="132"/>
    </location>
</feature>
<feature type="domain" description="EGF-like" evidence="2">
    <location>
        <begin position="133"/>
        <end position="171"/>
    </location>
</feature>
<feature type="signal peptide" evidence="1">
    <location>
        <begin position="1"/>
        <end position="20"/>
    </location>
</feature>
<evidence type="ECO:0000313" key="3">
    <source>
        <dbReference type="EMBL" id="ELU16382.1"/>
    </source>
</evidence>
<gene>
    <name evidence="3" type="ORF">CAPTEDRAFT_227791</name>
</gene>
<dbReference type="EMBL" id="KB293180">
    <property type="protein sequence ID" value="ELU16382.1"/>
    <property type="molecule type" value="Genomic_DNA"/>
</dbReference>
<feature type="domain" description="EGF-like" evidence="2">
    <location>
        <begin position="21"/>
        <end position="55"/>
    </location>
</feature>
<organism evidence="3">
    <name type="scientific">Capitella teleta</name>
    <name type="common">Polychaete worm</name>
    <dbReference type="NCBI Taxonomy" id="283909"/>
    <lineage>
        <taxon>Eukaryota</taxon>
        <taxon>Metazoa</taxon>
        <taxon>Spiralia</taxon>
        <taxon>Lophotrochozoa</taxon>
        <taxon>Annelida</taxon>
        <taxon>Polychaeta</taxon>
        <taxon>Sedentaria</taxon>
        <taxon>Scolecida</taxon>
        <taxon>Capitellidae</taxon>
        <taxon>Capitella</taxon>
    </lineage>
</organism>
<reference evidence="3 5" key="2">
    <citation type="journal article" date="2013" name="Nature">
        <title>Insights into bilaterian evolution from three spiralian genomes.</title>
        <authorList>
            <person name="Simakov O."/>
            <person name="Marletaz F."/>
            <person name="Cho S.J."/>
            <person name="Edsinger-Gonzales E."/>
            <person name="Havlak P."/>
            <person name="Hellsten U."/>
            <person name="Kuo D.H."/>
            <person name="Larsson T."/>
            <person name="Lv J."/>
            <person name="Arendt D."/>
            <person name="Savage R."/>
            <person name="Osoegawa K."/>
            <person name="de Jong P."/>
            <person name="Grimwood J."/>
            <person name="Chapman J.A."/>
            <person name="Shapiro H."/>
            <person name="Aerts A."/>
            <person name="Otillar R.P."/>
            <person name="Terry A.Y."/>
            <person name="Boore J.L."/>
            <person name="Grigoriev I.V."/>
            <person name="Lindberg D.R."/>
            <person name="Seaver E.C."/>
            <person name="Weisblat D.A."/>
            <person name="Putnam N.H."/>
            <person name="Rokhsar D.S."/>
        </authorList>
    </citation>
    <scope>NUCLEOTIDE SEQUENCE</scope>
    <source>
        <strain evidence="3 5">I ESC-2004</strain>
    </source>
</reference>
<evidence type="ECO:0000256" key="1">
    <source>
        <dbReference type="SAM" id="SignalP"/>
    </source>
</evidence>
<sequence length="414" mass="45027">MAAVFRVLFLVLFYLPATNGECGEIADCESCFNQQPVCTKCQQGWFIASDQVTCLQCPENCVRCVDLNSDDQAECVECIAEYGLSADQFTCTDCKDSDAHCIQCTDDNNDGGVNCTTCDVGYTAKANGQGCTECNDHCEEGSCFDANSDGVAECKLCESGYAPSFNKTRCLNCKDSDAHCIQCTDDNNDGGVHCTTCDVGYTAKANGQGCTECNDHCEEGSCFDANSDGVAECKLCESGYAPSFNKTRCLNCDYASCMNCVDIDQNGKFDHDDRCTECAHRQTPYPPRYRTCKVCPNMCKQCTWIDQQTPACHICYDNCGLRADNRSCVDCFDSDNDDTAETCLRCHDTFIPDENQLVCHACPDNCASGCAYSSSETAAICTECDPGFTASANKSECLRNQQSNVESLEINASC</sequence>
<dbReference type="EnsemblMetazoa" id="CapteT227791">
    <property type="protein sequence ID" value="CapteP227791"/>
    <property type="gene ID" value="CapteG227791"/>
</dbReference>
<dbReference type="SMART" id="SM00181">
    <property type="entry name" value="EGF"/>
    <property type="match status" value="7"/>
</dbReference>
<dbReference type="AlphaFoldDB" id="R7VCU1"/>
<reference evidence="4" key="3">
    <citation type="submission" date="2015-06" db="UniProtKB">
        <authorList>
            <consortium name="EnsemblMetazoa"/>
        </authorList>
    </citation>
    <scope>IDENTIFICATION</scope>
</reference>
<feature type="domain" description="EGF-like" evidence="2">
    <location>
        <begin position="361"/>
        <end position="398"/>
    </location>
</feature>
<evidence type="ECO:0000313" key="5">
    <source>
        <dbReference type="Proteomes" id="UP000014760"/>
    </source>
</evidence>
<feature type="chain" id="PRO_5008788896" description="EGF-like domain-containing protein" evidence="1">
    <location>
        <begin position="21"/>
        <end position="414"/>
    </location>
</feature>
<keyword evidence="5" id="KW-1185">Reference proteome</keyword>
<reference evidence="5" key="1">
    <citation type="submission" date="2012-12" db="EMBL/GenBank/DDBJ databases">
        <authorList>
            <person name="Hellsten U."/>
            <person name="Grimwood J."/>
            <person name="Chapman J.A."/>
            <person name="Shapiro H."/>
            <person name="Aerts A."/>
            <person name="Otillar R.P."/>
            <person name="Terry A.Y."/>
            <person name="Boore J.L."/>
            <person name="Simakov O."/>
            <person name="Marletaz F."/>
            <person name="Cho S.-J."/>
            <person name="Edsinger-Gonzales E."/>
            <person name="Havlak P."/>
            <person name="Kuo D.-H."/>
            <person name="Larsson T."/>
            <person name="Lv J."/>
            <person name="Arendt D."/>
            <person name="Savage R."/>
            <person name="Osoegawa K."/>
            <person name="de Jong P."/>
            <person name="Lindberg D.R."/>
            <person name="Seaver E.C."/>
            <person name="Weisblat D.A."/>
            <person name="Putnam N.H."/>
            <person name="Grigoriev I.V."/>
            <person name="Rokhsar D.S."/>
        </authorList>
    </citation>
    <scope>NUCLEOTIDE SEQUENCE</scope>
    <source>
        <strain evidence="5">I ESC-2004</strain>
    </source>
</reference>
<keyword evidence="1" id="KW-0732">Signal</keyword>
<dbReference type="InterPro" id="IPR053215">
    <property type="entry name" value="TKL_Ser/Thr_kinase"/>
</dbReference>
<dbReference type="OMA" id="ELMQYQC"/>
<dbReference type="PANTHER" id="PTHR45756:SF1">
    <property type="entry name" value="PROTEIN KINASE DOMAIN CONTAINING PROTEIN"/>
    <property type="match status" value="1"/>
</dbReference>
<feature type="domain" description="EGF-like" evidence="2">
    <location>
        <begin position="56"/>
        <end position="92"/>
    </location>
</feature>
<evidence type="ECO:0000259" key="2">
    <source>
        <dbReference type="SMART" id="SM00181"/>
    </source>
</evidence>
<dbReference type="PANTHER" id="PTHR45756">
    <property type="entry name" value="PALMITOYLTRANSFERASE"/>
    <property type="match status" value="1"/>
</dbReference>
<name>R7VCU1_CAPTE</name>
<dbReference type="SUPFAM" id="SSF57184">
    <property type="entry name" value="Growth factor receptor domain"/>
    <property type="match status" value="1"/>
</dbReference>